<reference evidence="1 2" key="1">
    <citation type="journal article" date="2021" name="BMC Genomics">
        <title>Datura genome reveals duplications of psychoactive alkaloid biosynthetic genes and high mutation rate following tissue culture.</title>
        <authorList>
            <person name="Rajewski A."/>
            <person name="Carter-House D."/>
            <person name="Stajich J."/>
            <person name="Litt A."/>
        </authorList>
    </citation>
    <scope>NUCLEOTIDE SEQUENCE [LARGE SCALE GENOMIC DNA]</scope>
    <source>
        <strain evidence="1">AR-01</strain>
    </source>
</reference>
<evidence type="ECO:0000313" key="2">
    <source>
        <dbReference type="Proteomes" id="UP000823775"/>
    </source>
</evidence>
<proteinExistence type="predicted"/>
<gene>
    <name evidence="1" type="ORF">HAX54_026429</name>
</gene>
<sequence>MGGVMRKINVWEDGKVMAKVNGVYRENGMLKWEVVEIIGFPPVFHRWFAVHHPFAHDFPRYSTCGLWQNSIPRVGNCIS</sequence>
<keyword evidence="2" id="KW-1185">Reference proteome</keyword>
<name>A0ABS8V135_DATST</name>
<organism evidence="1 2">
    <name type="scientific">Datura stramonium</name>
    <name type="common">Jimsonweed</name>
    <name type="synonym">Common thornapple</name>
    <dbReference type="NCBI Taxonomy" id="4076"/>
    <lineage>
        <taxon>Eukaryota</taxon>
        <taxon>Viridiplantae</taxon>
        <taxon>Streptophyta</taxon>
        <taxon>Embryophyta</taxon>
        <taxon>Tracheophyta</taxon>
        <taxon>Spermatophyta</taxon>
        <taxon>Magnoliopsida</taxon>
        <taxon>eudicotyledons</taxon>
        <taxon>Gunneridae</taxon>
        <taxon>Pentapetalae</taxon>
        <taxon>asterids</taxon>
        <taxon>lamiids</taxon>
        <taxon>Solanales</taxon>
        <taxon>Solanaceae</taxon>
        <taxon>Solanoideae</taxon>
        <taxon>Datureae</taxon>
        <taxon>Datura</taxon>
    </lineage>
</organism>
<protein>
    <submittedName>
        <fullName evidence="1">Uncharacterized protein</fullName>
    </submittedName>
</protein>
<evidence type="ECO:0000313" key="1">
    <source>
        <dbReference type="EMBL" id="MCD9640781.1"/>
    </source>
</evidence>
<accession>A0ABS8V135</accession>
<dbReference type="EMBL" id="JACEIK010003200">
    <property type="protein sequence ID" value="MCD9640781.1"/>
    <property type="molecule type" value="Genomic_DNA"/>
</dbReference>
<dbReference type="Proteomes" id="UP000823775">
    <property type="component" value="Unassembled WGS sequence"/>
</dbReference>
<comment type="caution">
    <text evidence="1">The sequence shown here is derived from an EMBL/GenBank/DDBJ whole genome shotgun (WGS) entry which is preliminary data.</text>
</comment>